<dbReference type="InterPro" id="IPR036526">
    <property type="entry name" value="C-N_Hydrolase_sf"/>
</dbReference>
<dbReference type="CDD" id="cd07197">
    <property type="entry name" value="nitrilase"/>
    <property type="match status" value="1"/>
</dbReference>
<evidence type="ECO:0000256" key="1">
    <source>
        <dbReference type="ARBA" id="ARBA00022801"/>
    </source>
</evidence>
<dbReference type="PANTHER" id="PTHR43674">
    <property type="entry name" value="NITRILASE C965.09-RELATED"/>
    <property type="match status" value="1"/>
</dbReference>
<dbReference type="AlphaFoldDB" id="A0A9D1GZN2"/>
<dbReference type="InterPro" id="IPR050345">
    <property type="entry name" value="Aliph_Amidase/BUP"/>
</dbReference>
<dbReference type="PANTHER" id="PTHR43674:SF2">
    <property type="entry name" value="BETA-UREIDOPROPIONASE"/>
    <property type="match status" value="1"/>
</dbReference>
<accession>A0A9D1GZN2</accession>
<dbReference type="Gene3D" id="3.60.110.10">
    <property type="entry name" value="Carbon-nitrogen hydrolase"/>
    <property type="match status" value="1"/>
</dbReference>
<name>A0A9D1GZN2_9ACTN</name>
<proteinExistence type="predicted"/>
<protein>
    <submittedName>
        <fullName evidence="3">Carbon-nitrogen hydrolase family protein</fullName>
    </submittedName>
</protein>
<dbReference type="InterPro" id="IPR003010">
    <property type="entry name" value="C-N_Hydrolase"/>
</dbReference>
<evidence type="ECO:0000313" key="4">
    <source>
        <dbReference type="Proteomes" id="UP000886842"/>
    </source>
</evidence>
<gene>
    <name evidence="3" type="ORF">IAA98_09005</name>
</gene>
<dbReference type="EMBL" id="DVLP01000270">
    <property type="protein sequence ID" value="HIT75710.1"/>
    <property type="molecule type" value="Genomic_DNA"/>
</dbReference>
<feature type="domain" description="CN hydrolase" evidence="2">
    <location>
        <begin position="5"/>
        <end position="240"/>
    </location>
</feature>
<dbReference type="Pfam" id="PF00795">
    <property type="entry name" value="CN_hydrolase"/>
    <property type="match status" value="1"/>
</dbReference>
<comment type="caution">
    <text evidence="3">The sequence shown here is derived from an EMBL/GenBank/DDBJ whole genome shotgun (WGS) entry which is preliminary data.</text>
</comment>
<dbReference type="GO" id="GO:0016811">
    <property type="term" value="F:hydrolase activity, acting on carbon-nitrogen (but not peptide) bonds, in linear amides"/>
    <property type="evidence" value="ECO:0007669"/>
    <property type="project" value="TreeGrafter"/>
</dbReference>
<keyword evidence="1 3" id="KW-0378">Hydrolase</keyword>
<reference evidence="3" key="1">
    <citation type="submission" date="2020-10" db="EMBL/GenBank/DDBJ databases">
        <authorList>
            <person name="Gilroy R."/>
        </authorList>
    </citation>
    <scope>NUCLEOTIDE SEQUENCE</scope>
    <source>
        <strain evidence="3">ChiGjej1B1-24693</strain>
    </source>
</reference>
<dbReference type="Proteomes" id="UP000886842">
    <property type="component" value="Unassembled WGS sequence"/>
</dbReference>
<dbReference type="SUPFAM" id="SSF56317">
    <property type="entry name" value="Carbon-nitrogen hydrolase"/>
    <property type="match status" value="1"/>
</dbReference>
<sequence length="316" mass="36042">MARYVTLATLSGFPLPLDGSTPPDRVTDIMIEHWRERLETVVHSRPDLIVLPEQCDRPSLKTYPRDLVEQFYEHRGDRILDFFASVAREHHTHIAYSGRRVDGPTRYNATQIIDRNGDIAGTYDKCYLTEGEYERTGMTPGDGPRQIELDFGTVAPAICFDLNFEELLDDVAALRPDVVAFSSNFHGGYLQQHWAYTTQAYFVGAICPPSPSEIRDPFGIPVASSTNYRHEAVATVNLDRAVVHIDFNGVKFNDIRRAYGPDVRISDPGRVGSVLLTAEREGLSVDEVIERFELVRFDDYFRRVRRYRRHRSGEDT</sequence>
<dbReference type="PROSITE" id="PS50263">
    <property type="entry name" value="CN_HYDROLASE"/>
    <property type="match status" value="1"/>
</dbReference>
<evidence type="ECO:0000313" key="3">
    <source>
        <dbReference type="EMBL" id="HIT75710.1"/>
    </source>
</evidence>
<organism evidence="3 4">
    <name type="scientific">Candidatus Avipropionibacterium avicola</name>
    <dbReference type="NCBI Taxonomy" id="2840701"/>
    <lineage>
        <taxon>Bacteria</taxon>
        <taxon>Bacillati</taxon>
        <taxon>Actinomycetota</taxon>
        <taxon>Actinomycetes</taxon>
        <taxon>Propionibacteriales</taxon>
        <taxon>Propionibacteriaceae</taxon>
        <taxon>Propionibacteriaceae incertae sedis</taxon>
        <taxon>Candidatus Avipropionibacterium</taxon>
    </lineage>
</organism>
<evidence type="ECO:0000259" key="2">
    <source>
        <dbReference type="PROSITE" id="PS50263"/>
    </source>
</evidence>
<reference evidence="3" key="2">
    <citation type="journal article" date="2021" name="PeerJ">
        <title>Extensive microbial diversity within the chicken gut microbiome revealed by metagenomics and culture.</title>
        <authorList>
            <person name="Gilroy R."/>
            <person name="Ravi A."/>
            <person name="Getino M."/>
            <person name="Pursley I."/>
            <person name="Horton D.L."/>
            <person name="Alikhan N.F."/>
            <person name="Baker D."/>
            <person name="Gharbi K."/>
            <person name="Hall N."/>
            <person name="Watson M."/>
            <person name="Adriaenssens E.M."/>
            <person name="Foster-Nyarko E."/>
            <person name="Jarju S."/>
            <person name="Secka A."/>
            <person name="Antonio M."/>
            <person name="Oren A."/>
            <person name="Chaudhuri R.R."/>
            <person name="La Ragione R."/>
            <person name="Hildebrand F."/>
            <person name="Pallen M.J."/>
        </authorList>
    </citation>
    <scope>NUCLEOTIDE SEQUENCE</scope>
    <source>
        <strain evidence="3">ChiGjej1B1-24693</strain>
    </source>
</reference>